<evidence type="ECO:0000259" key="1">
    <source>
        <dbReference type="Pfam" id="PF12705"/>
    </source>
</evidence>
<dbReference type="SUPFAM" id="SSF52980">
    <property type="entry name" value="Restriction endonuclease-like"/>
    <property type="match status" value="1"/>
</dbReference>
<dbReference type="eggNOG" id="COG0210">
    <property type="taxonomic scope" value="Bacteria"/>
</dbReference>
<protein>
    <recommendedName>
        <fullName evidence="1">PD-(D/E)XK endonuclease-like domain-containing protein</fullName>
    </recommendedName>
</protein>
<proteinExistence type="predicted"/>
<dbReference type="STRING" id="679937.Bcop_0989"/>
<dbReference type="OrthoDB" id="9762792at2"/>
<accession>F3ZUN1</accession>
<dbReference type="InterPro" id="IPR011335">
    <property type="entry name" value="Restrct_endonuc-II-like"/>
</dbReference>
<dbReference type="Pfam" id="PF12705">
    <property type="entry name" value="PDDEXK_1"/>
    <property type="match status" value="1"/>
</dbReference>
<dbReference type="InterPro" id="IPR038726">
    <property type="entry name" value="PDDEXK_AddAB-type"/>
</dbReference>
<dbReference type="Proteomes" id="UP000018439">
    <property type="component" value="Chromosome"/>
</dbReference>
<dbReference type="Gene3D" id="3.90.320.10">
    <property type="match status" value="1"/>
</dbReference>
<feature type="domain" description="PD-(D/E)XK endonuclease-like" evidence="1">
    <location>
        <begin position="661"/>
        <end position="954"/>
    </location>
</feature>
<reference evidence="2 3" key="1">
    <citation type="journal article" date="2011" name="Stand. Genomic Sci.">
        <title>Non-contiguous finished genome sequence of Bacteroides coprosuis type strain (PC139).</title>
        <authorList>
            <person name="Land M."/>
            <person name="Held B."/>
            <person name="Gronow S."/>
            <person name="Abt B."/>
            <person name="Lucas S."/>
            <person name="Del Rio T.G."/>
            <person name="Nolan M."/>
            <person name="Tice H."/>
            <person name="Cheng J.F."/>
            <person name="Pitluck S."/>
            <person name="Liolios K."/>
            <person name="Pagani I."/>
            <person name="Ivanova N."/>
            <person name="Mavromatis K."/>
            <person name="Mikhailova N."/>
            <person name="Pati A."/>
            <person name="Tapia R."/>
            <person name="Han C."/>
            <person name="Goodwin L."/>
            <person name="Chen A."/>
            <person name="Palaniappan K."/>
            <person name="Hauser L."/>
            <person name="Brambilla E.M."/>
            <person name="Rohde M."/>
            <person name="Goker M."/>
            <person name="Detter J.C."/>
            <person name="Woyke T."/>
            <person name="Bristow J."/>
            <person name="Eisen J.A."/>
            <person name="Markowitz V."/>
            <person name="Hugenholtz P."/>
            <person name="Kyrpides N.C."/>
            <person name="Klenk H.P."/>
            <person name="Lapidus A."/>
        </authorList>
    </citation>
    <scope>NUCLEOTIDE SEQUENCE [LARGE SCALE GENOMIC DNA]</scope>
    <source>
        <strain evidence="2 3">DSM 18011</strain>
    </source>
</reference>
<dbReference type="EMBL" id="CM001167">
    <property type="protein sequence ID" value="EGJ71196.1"/>
    <property type="molecule type" value="Genomic_DNA"/>
</dbReference>
<dbReference type="HOGENOM" id="CLU_013279_0_0_10"/>
<dbReference type="SUPFAM" id="SSF52540">
    <property type="entry name" value="P-loop containing nucleoside triphosphate hydrolases"/>
    <property type="match status" value="1"/>
</dbReference>
<organism evidence="2 3">
    <name type="scientific">Bacteroides coprosuis DSM 18011</name>
    <dbReference type="NCBI Taxonomy" id="679937"/>
    <lineage>
        <taxon>Bacteria</taxon>
        <taxon>Pseudomonadati</taxon>
        <taxon>Bacteroidota</taxon>
        <taxon>Bacteroidia</taxon>
        <taxon>Bacteroidales</taxon>
        <taxon>Bacteroidaceae</taxon>
        <taxon>Bacteroides</taxon>
    </lineage>
</organism>
<evidence type="ECO:0000313" key="3">
    <source>
        <dbReference type="Proteomes" id="UP000018439"/>
    </source>
</evidence>
<dbReference type="AlphaFoldDB" id="F3ZUN1"/>
<gene>
    <name evidence="2" type="ORF">Bcop_0989</name>
</gene>
<name>F3ZUN1_9BACE</name>
<dbReference type="eggNOG" id="COG2887">
    <property type="taxonomic scope" value="Bacteria"/>
</dbReference>
<sequence length="955" mass="111096">MKTFLQLVAHDIYSKLGNNLSRVAIVFPNKRASLFFNEYLALESQQPIWSPSYHSISELLQSLSDIQIGDDIKLISLLYNVFEKHTESKETLDDFYFWGELLLSDFDDIDKNRVDAENLFTNLKDLKDLVDTYEFLDEEQEAAIQQFFDNFSLEKRTILKDRFISLWDKLGNIYTSFKEELFKEKIAYEGMLYRHNIEQLDTNDLQYDHYVFVGFNVLNKVESLFFEKLRDADRALFYWDYDQFYTSYKGFTHEAGVFINRNLDLFPNQLSPECFNELNKPKKITYISSSTETAQARFLPQWIENNLGEKEKVTAVVLCNEALLLPVLHSIPSKVQNLNITMGFPLAQTPICSLIKALMELQNQGYNAKQGYYNYQSILAVLKHPYTRQLSTTAKDLEKTIIDKNMFYLYPSQIKQDDFLEQLFSPQLTTTDFCKYLIQIIELCTPLYRKDEKEENVFDQLYRESLFKAYTLINRIYGLIDSGELPIKISTLKHLIDKVLSSANIPFHGEPAIGMQVMGVLETRNLDFKNLVMLSVNEGQLPKSVSESSFIPYNLRKAFGMTTIEHKNAVYAYYFYRLIQRAENITLIYNTASDGLNKGEISRFMLQLLVEWPHSIERKHIEAGHALTTTPDIQFDKTPEVFQKLKERYDISLPNHEKAILSPSALNTYLDCKLKFYYRYIAGLKAPNEVSDEIDAALFGSIFHRAAETIYKDLADRQGWIKKEDIQALLKIKPRIQEHIDNAFKKLFFKIDETQKPEYNGIQLVNSRVICSYIEQLLKHDLEYAPFQIVGMEKTVEEQMTVSTPSGQYSIKIGGNIDRLDLKEGILRIVDYKTGGTAKTPQDISQLFEPAIDRPNYVFQTFLYASIVSNKVKYQVAPSLLYIHRAAAEDYSPVIQMGQPRKEKIAITNFKMVEDEFKNKRQELIKDLFERDICFTQTEFPETCQYCDFKGLCKR</sequence>
<dbReference type="InterPro" id="IPR011604">
    <property type="entry name" value="PDDEXK-like_dom_sf"/>
</dbReference>
<dbReference type="InterPro" id="IPR027417">
    <property type="entry name" value="P-loop_NTPase"/>
</dbReference>
<keyword evidence="3" id="KW-1185">Reference proteome</keyword>
<evidence type="ECO:0000313" key="2">
    <source>
        <dbReference type="EMBL" id="EGJ71196.1"/>
    </source>
</evidence>